<evidence type="ECO:0000313" key="1">
    <source>
        <dbReference type="EMBL" id="BFH72992.1"/>
    </source>
</evidence>
<dbReference type="InterPro" id="IPR010268">
    <property type="entry name" value="PaREP1"/>
</dbReference>
<dbReference type="EMBL" id="AP031322">
    <property type="protein sequence ID" value="BFH72992.1"/>
    <property type="molecule type" value="Genomic_DNA"/>
</dbReference>
<name>A0AAT9GQ71_9CREN</name>
<dbReference type="KEGG" id="sjv:SJAV_09360"/>
<organism evidence="1">
    <name type="scientific">Sulfurisphaera javensis</name>
    <dbReference type="NCBI Taxonomy" id="2049879"/>
    <lineage>
        <taxon>Archaea</taxon>
        <taxon>Thermoproteota</taxon>
        <taxon>Thermoprotei</taxon>
        <taxon>Sulfolobales</taxon>
        <taxon>Sulfolobaceae</taxon>
        <taxon>Sulfurisphaera</taxon>
    </lineage>
</organism>
<dbReference type="Pfam" id="PF05942">
    <property type="entry name" value="PaREP1"/>
    <property type="match status" value="1"/>
</dbReference>
<accession>A0AAT9GQ71</accession>
<dbReference type="AlphaFoldDB" id="A0AAT9GQ71"/>
<proteinExistence type="predicted"/>
<sequence>MAVERNLDDSYIYARLVEALDDSLLAIELFERGFTRNSTRKVFTAVKALLSALVVKYGDKLVQLAKDEKEKEWVKKRAHTVPTRSMKTLEMYFEKVVITVDLIVELALDLRGYQLNGFDCDFSRYRTIEEVKNDMIEVISEIPELINKYFEIKDSMIIALEEKVKSELKKFEDLSK</sequence>
<reference evidence="1" key="1">
    <citation type="submission" date="2024-03" db="EMBL/GenBank/DDBJ databases">
        <title>Complete genome sequence of Sulfurisphaera javensis strain KD-1.</title>
        <authorList>
            <person name="Sakai H."/>
            <person name="Nur N."/>
            <person name="Suwanto A."/>
            <person name="Kurosawa N."/>
        </authorList>
    </citation>
    <scope>NUCLEOTIDE SEQUENCE</scope>
    <source>
        <strain evidence="1">KD-1</strain>
    </source>
</reference>
<gene>
    <name evidence="1" type="ORF">SJAV_09360</name>
</gene>
<protein>
    <submittedName>
        <fullName evidence="1">PaREP1 family protein</fullName>
    </submittedName>
</protein>